<name>A0ABQ9UD16_SAGOE</name>
<organism evidence="2 3">
    <name type="scientific">Saguinus oedipus</name>
    <name type="common">Cotton-top tamarin</name>
    <name type="synonym">Oedipomidas oedipus</name>
    <dbReference type="NCBI Taxonomy" id="9490"/>
    <lineage>
        <taxon>Eukaryota</taxon>
        <taxon>Metazoa</taxon>
        <taxon>Chordata</taxon>
        <taxon>Craniata</taxon>
        <taxon>Vertebrata</taxon>
        <taxon>Euteleostomi</taxon>
        <taxon>Mammalia</taxon>
        <taxon>Eutheria</taxon>
        <taxon>Euarchontoglires</taxon>
        <taxon>Primates</taxon>
        <taxon>Haplorrhini</taxon>
        <taxon>Platyrrhini</taxon>
        <taxon>Cebidae</taxon>
        <taxon>Callitrichinae</taxon>
        <taxon>Saguinus</taxon>
    </lineage>
</organism>
<comment type="caution">
    <text evidence="2">The sequence shown here is derived from an EMBL/GenBank/DDBJ whole genome shotgun (WGS) entry which is preliminary data.</text>
</comment>
<keyword evidence="3" id="KW-1185">Reference proteome</keyword>
<dbReference type="EMBL" id="JASSZA010000014">
    <property type="protein sequence ID" value="KAK2094675.1"/>
    <property type="molecule type" value="Genomic_DNA"/>
</dbReference>
<proteinExistence type="predicted"/>
<evidence type="ECO:0000313" key="2">
    <source>
        <dbReference type="EMBL" id="KAK2094675.1"/>
    </source>
</evidence>
<accession>A0ABQ9UD16</accession>
<dbReference type="Proteomes" id="UP001266305">
    <property type="component" value="Unassembled WGS sequence"/>
</dbReference>
<reference evidence="2 3" key="1">
    <citation type="submission" date="2023-05" db="EMBL/GenBank/DDBJ databases">
        <title>B98-5 Cell Line De Novo Hybrid Assembly: An Optical Mapping Approach.</title>
        <authorList>
            <person name="Kananen K."/>
            <person name="Auerbach J.A."/>
            <person name="Kautto E."/>
            <person name="Blachly J.S."/>
        </authorList>
    </citation>
    <scope>NUCLEOTIDE SEQUENCE [LARGE SCALE GENOMIC DNA]</scope>
    <source>
        <strain evidence="2">B95-8</strain>
        <tissue evidence="2">Cell line</tissue>
    </source>
</reference>
<evidence type="ECO:0000256" key="1">
    <source>
        <dbReference type="SAM" id="MobiDB-lite"/>
    </source>
</evidence>
<gene>
    <name evidence="2" type="ORF">P7K49_028413</name>
</gene>
<evidence type="ECO:0000313" key="3">
    <source>
        <dbReference type="Proteomes" id="UP001266305"/>
    </source>
</evidence>
<sequence>MSWGDLESKPTFMPGRKSDFKGSRFPHSPKPSAETQGSLPIVAGEHDLPKMKSSASPLLASIAAADFEVAQPFLSSKRKAQKSGLNAGSTALQFSTCCISGTPADTISDGDCAHPAISLREMFYAHCHMAIPAVIR</sequence>
<protein>
    <submittedName>
        <fullName evidence="2">Uncharacterized protein</fullName>
    </submittedName>
</protein>
<feature type="region of interest" description="Disordered" evidence="1">
    <location>
        <begin position="1"/>
        <end position="40"/>
    </location>
</feature>